<keyword evidence="3" id="KW-1185">Reference proteome</keyword>
<gene>
    <name evidence="2" type="ORF">JQ615_28135</name>
</gene>
<dbReference type="EMBL" id="JAFCJH010000036">
    <property type="protein sequence ID" value="MBR0799266.1"/>
    <property type="molecule type" value="Genomic_DNA"/>
</dbReference>
<proteinExistence type="predicted"/>
<name>A0ABS5FR35_9BRAD</name>
<organism evidence="2 3">
    <name type="scientific">Bradyrhizobium jicamae</name>
    <dbReference type="NCBI Taxonomy" id="280332"/>
    <lineage>
        <taxon>Bacteria</taxon>
        <taxon>Pseudomonadati</taxon>
        <taxon>Pseudomonadota</taxon>
        <taxon>Alphaproteobacteria</taxon>
        <taxon>Hyphomicrobiales</taxon>
        <taxon>Nitrobacteraceae</taxon>
        <taxon>Bradyrhizobium</taxon>
    </lineage>
</organism>
<evidence type="ECO:0000313" key="3">
    <source>
        <dbReference type="Proteomes" id="UP001315278"/>
    </source>
</evidence>
<dbReference type="Proteomes" id="UP001315278">
    <property type="component" value="Unassembled WGS sequence"/>
</dbReference>
<sequence>MEAAETDFVTARQSARDAPANDRNDGMFETGKIVRVRCVDNTLQRDILSVGAIYEVTGERDDYYELSGLGRFSRSRFEIVDQQDAANDAANDDVARRMSRSG</sequence>
<dbReference type="RefSeq" id="WP_212397110.1">
    <property type="nucleotide sequence ID" value="NZ_JAFCJH010000036.1"/>
</dbReference>
<evidence type="ECO:0000313" key="2">
    <source>
        <dbReference type="EMBL" id="MBR0799266.1"/>
    </source>
</evidence>
<evidence type="ECO:0000256" key="1">
    <source>
        <dbReference type="SAM" id="MobiDB-lite"/>
    </source>
</evidence>
<feature type="region of interest" description="Disordered" evidence="1">
    <location>
        <begin position="1"/>
        <end position="26"/>
    </location>
</feature>
<reference evidence="3" key="1">
    <citation type="journal article" date="2021" name="ISME J.">
        <title>Evolutionary origin and ecological implication of a unique nif island in free-living Bradyrhizobium lineages.</title>
        <authorList>
            <person name="Tao J."/>
        </authorList>
    </citation>
    <scope>NUCLEOTIDE SEQUENCE [LARGE SCALE GENOMIC DNA]</scope>
    <source>
        <strain evidence="3">SZCCT0434</strain>
    </source>
</reference>
<comment type="caution">
    <text evidence="2">The sequence shown here is derived from an EMBL/GenBank/DDBJ whole genome shotgun (WGS) entry which is preliminary data.</text>
</comment>
<accession>A0ABS5FR35</accession>
<protein>
    <submittedName>
        <fullName evidence="2">Uncharacterized protein</fullName>
    </submittedName>
</protein>